<gene>
    <name evidence="3" type="ORF">BH720_05095</name>
</gene>
<evidence type="ECO:0000256" key="1">
    <source>
        <dbReference type="ARBA" id="ARBA00022679"/>
    </source>
</evidence>
<evidence type="ECO:0000313" key="3">
    <source>
        <dbReference type="EMBL" id="OEJ76215.1"/>
    </source>
</evidence>
<reference evidence="3" key="1">
    <citation type="submission" date="2016-09" db="EMBL/GenBank/DDBJ databases">
        <title>Draft genome of thermotolerant cyanobacterium Desertifilum sp. strain IPPAS B-1220.</title>
        <authorList>
            <person name="Sinetova M.A."/>
            <person name="Bolakhan K."/>
            <person name="Zayadan B.K."/>
            <person name="Mironov K.S."/>
            <person name="Ustinova V."/>
            <person name="Kupriyanova E.V."/>
            <person name="Sidorov R.A."/>
            <person name="Skrypnik A.N."/>
            <person name="Gogoleva N.E."/>
            <person name="Gogolev Y.V."/>
            <person name="Los D.A."/>
        </authorList>
    </citation>
    <scope>NUCLEOTIDE SEQUENCE [LARGE SCALE GENOMIC DNA]</scope>
    <source>
        <strain evidence="3">IPPAS B-1220</strain>
    </source>
</reference>
<dbReference type="InterPro" id="IPR028098">
    <property type="entry name" value="Glyco_trans_4-like_N"/>
</dbReference>
<protein>
    <recommendedName>
        <fullName evidence="2">Glycosyltransferase subfamily 4-like N-terminal domain-containing protein</fullName>
    </recommendedName>
</protein>
<name>A0A1E5QNF8_9CYAN</name>
<dbReference type="Pfam" id="PF13439">
    <property type="entry name" value="Glyco_transf_4"/>
    <property type="match status" value="1"/>
</dbReference>
<dbReference type="STRING" id="1781255.BH720_05095"/>
<dbReference type="PANTHER" id="PTHR46401:SF2">
    <property type="entry name" value="GLYCOSYLTRANSFERASE WBBK-RELATED"/>
    <property type="match status" value="1"/>
</dbReference>
<evidence type="ECO:0000259" key="2">
    <source>
        <dbReference type="Pfam" id="PF13439"/>
    </source>
</evidence>
<dbReference type="AlphaFoldDB" id="A0A1E5QNF8"/>
<dbReference type="GO" id="GO:0016757">
    <property type="term" value="F:glycosyltransferase activity"/>
    <property type="evidence" value="ECO:0007669"/>
    <property type="project" value="TreeGrafter"/>
</dbReference>
<dbReference type="GO" id="GO:0009103">
    <property type="term" value="P:lipopolysaccharide biosynthetic process"/>
    <property type="evidence" value="ECO:0007669"/>
    <property type="project" value="TreeGrafter"/>
</dbReference>
<dbReference type="CDD" id="cd03801">
    <property type="entry name" value="GT4_PimA-like"/>
    <property type="match status" value="1"/>
</dbReference>
<dbReference type="PANTHER" id="PTHR46401">
    <property type="entry name" value="GLYCOSYLTRANSFERASE WBBK-RELATED"/>
    <property type="match status" value="1"/>
</dbReference>
<dbReference type="RefSeq" id="WP_069966091.1">
    <property type="nucleotide sequence ID" value="NZ_CM124774.1"/>
</dbReference>
<sequence length="392" mass="44633">MKVAFISHFDLLNPSRWQRQQMGNLGSSLYMYKSLKNACERLEYIGPLEERHSLAAKLENLKYKICRKLSSSKTYHYWAEPSVNRNYAKQLEQKLSQSDADIIFSPQLSLLSYLDCPQPTVVWTDSTCAGIIPYYPDIFGDPVSASLKHITELDRRALQNCSLAIFSSDWAAKTAIELYQVDPHKVKVIPTGVNMDCDRTEADIKDFISRRSRKICQLLFVGVDWHRKGGDIALDVIKKLNQLNFKSELVVVGCQPISEEPLPDFVRVMGFINKSTEAGKQKLETLFQESHFLIMPSRGDCTPASIREASSFGLPSLSTNFGGIPTLIKDEYNGKVFDLEADIQEYCNYIVKTFNNIDSYQKLAISSFNEYQTRLNWNIAARQVKELLMSCI</sequence>
<keyword evidence="1" id="KW-0808">Transferase</keyword>
<dbReference type="EMBL" id="MJGC01000040">
    <property type="protein sequence ID" value="OEJ76215.1"/>
    <property type="molecule type" value="Genomic_DNA"/>
</dbReference>
<comment type="caution">
    <text evidence="3">The sequence shown here is derived from an EMBL/GenBank/DDBJ whole genome shotgun (WGS) entry which is preliminary data.</text>
</comment>
<proteinExistence type="predicted"/>
<dbReference type="Gene3D" id="3.40.50.2000">
    <property type="entry name" value="Glycogen Phosphorylase B"/>
    <property type="match status" value="2"/>
</dbReference>
<dbReference type="OrthoDB" id="9790710at2"/>
<dbReference type="Pfam" id="PF13692">
    <property type="entry name" value="Glyco_trans_1_4"/>
    <property type="match status" value="1"/>
</dbReference>
<feature type="domain" description="Glycosyltransferase subfamily 4-like N-terminal" evidence="2">
    <location>
        <begin position="83"/>
        <end position="196"/>
    </location>
</feature>
<dbReference type="SUPFAM" id="SSF53756">
    <property type="entry name" value="UDP-Glycosyltransferase/glycogen phosphorylase"/>
    <property type="match status" value="1"/>
</dbReference>
<organism evidence="3">
    <name type="scientific">Desertifilum tharense IPPAS B-1220</name>
    <dbReference type="NCBI Taxonomy" id="1781255"/>
    <lineage>
        <taxon>Bacteria</taxon>
        <taxon>Bacillati</taxon>
        <taxon>Cyanobacteriota</taxon>
        <taxon>Cyanophyceae</taxon>
        <taxon>Desertifilales</taxon>
        <taxon>Desertifilaceae</taxon>
        <taxon>Desertifilum</taxon>
    </lineage>
</organism>
<accession>A0A1E5QNF8</accession>